<protein>
    <submittedName>
        <fullName evidence="1">Uncharacterized protein</fullName>
    </submittedName>
</protein>
<keyword evidence="2" id="KW-1185">Reference proteome</keyword>
<evidence type="ECO:0000313" key="1">
    <source>
        <dbReference type="EMBL" id="NKI30455.1"/>
    </source>
</evidence>
<proteinExistence type="predicted"/>
<evidence type="ECO:0000313" key="2">
    <source>
        <dbReference type="Proteomes" id="UP000718451"/>
    </source>
</evidence>
<comment type="caution">
    <text evidence="1">The sequence shown here is derived from an EMBL/GenBank/DDBJ whole genome shotgun (WGS) entry which is preliminary data.</text>
</comment>
<gene>
    <name evidence="1" type="ORF">HCU67_00750</name>
</gene>
<sequence>MNKIRPILIFILMTALIFGCNDCDDCLDTQEKNLLIVDNNGNNLLFGSNAIFDPFNVNLNFETGAASAWFVDEQTQSIWFALEPEQTTYILQLDDTYSIFIEFDLGERKSERCCGNQIYSTSTQVNGVMVDNSDTITITY</sequence>
<reference evidence="1 2" key="1">
    <citation type="submission" date="2020-04" db="EMBL/GenBank/DDBJ databases">
        <authorList>
            <person name="Yoon J."/>
        </authorList>
    </citation>
    <scope>NUCLEOTIDE SEQUENCE [LARGE SCALE GENOMIC DNA]</scope>
    <source>
        <strain evidence="1 2">DJ-13</strain>
    </source>
</reference>
<accession>A0ABX1GKL8</accession>
<dbReference type="EMBL" id="JAAWWL010000001">
    <property type="protein sequence ID" value="NKI30455.1"/>
    <property type="molecule type" value="Genomic_DNA"/>
</dbReference>
<dbReference type="RefSeq" id="WP_168550701.1">
    <property type="nucleotide sequence ID" value="NZ_JAAWWL010000001.1"/>
</dbReference>
<name>A0ABX1GKL8_9FLAO</name>
<dbReference type="PROSITE" id="PS51257">
    <property type="entry name" value="PROKAR_LIPOPROTEIN"/>
    <property type="match status" value="1"/>
</dbReference>
<dbReference type="Proteomes" id="UP000718451">
    <property type="component" value="Unassembled WGS sequence"/>
</dbReference>
<organism evidence="1 2">
    <name type="scientific">Croceivirga thetidis</name>
    <dbReference type="NCBI Taxonomy" id="2721623"/>
    <lineage>
        <taxon>Bacteria</taxon>
        <taxon>Pseudomonadati</taxon>
        <taxon>Bacteroidota</taxon>
        <taxon>Flavobacteriia</taxon>
        <taxon>Flavobacteriales</taxon>
        <taxon>Flavobacteriaceae</taxon>
        <taxon>Croceivirga</taxon>
    </lineage>
</organism>